<evidence type="ECO:0000256" key="3">
    <source>
        <dbReference type="ARBA" id="ARBA00022741"/>
    </source>
</evidence>
<feature type="transmembrane region" description="Helical" evidence="6">
    <location>
        <begin position="351"/>
        <end position="368"/>
    </location>
</feature>
<dbReference type="SUPFAM" id="SSF52540">
    <property type="entry name" value="P-loop containing nucleoside triphosphate hydrolases"/>
    <property type="match status" value="1"/>
</dbReference>
<feature type="transmembrane region" description="Helical" evidence="6">
    <location>
        <begin position="495"/>
        <end position="515"/>
    </location>
</feature>
<dbReference type="Pfam" id="PF00158">
    <property type="entry name" value="Sigma54_activat"/>
    <property type="match status" value="1"/>
</dbReference>
<sequence length="596" mass="67928">RTKFPVIEIMIPNERRKMKIPVDNERRRRDQIESELFGNEKMVFLDGVGKRIGRCELVDKGTLIIKNIENMPLPAQKKTLKFIETGSFFRVGGDEPVHSDVRIVVTTKDIGLAQKQLNSKLFNLLCVHKLEVPPLSDRKKDIPYLMEHFAEKISKKKHVQPKKFSKEATNKLLKYDYPGNVDELEDVIERAVELTKENTIIEEEVIFLGDTDVEDKIRFNLLNIPLIKKLCESQRIFLVAKTTIIIFFILILYFGFVQPDVLIGGKSIVLILCWHLGFPLLFVTYLFAARFACGMCPMSSISKFLNRFVNLNLPIPSFIKKQGFLIMGIGFMSILFIEEYTHMTYSTTKTAYLILSVFFGTIIFDIIFEKSAWCRYLCPLGGMNGLFGMSSMIEIRANKNTCTTICTTHNCFNGTEKVGPCPMFLHLQFLSDNRDCKFCLNCIKSCKHHATRLNLRIPGAEIISLKQPSLTGALVSIALCGLLIAEIPAKLGISPVGFPFLFAISIFFALSLNFISNYFTASMSKNTTIEHLQHFGYTLLPLALCGYIALKFMEVFGDARWSLMLFNIFEINLNFTKIIQLIMVVTGFFITEHLIY</sequence>
<name>A0A0F9FGR2_9ZZZZ</name>
<dbReference type="InterPro" id="IPR052378">
    <property type="entry name" value="NosR_regulator"/>
</dbReference>
<feature type="transmembrane region" description="Helical" evidence="6">
    <location>
        <begin position="268"/>
        <end position="288"/>
    </location>
</feature>
<dbReference type="Pfam" id="PF25601">
    <property type="entry name" value="AAA_lid_14"/>
    <property type="match status" value="1"/>
</dbReference>
<dbReference type="PANTHER" id="PTHR30224:SF4">
    <property type="entry name" value="ELECTRON TRANSPORT PROTEIN YCCM-RELATED"/>
    <property type="match status" value="1"/>
</dbReference>
<evidence type="ECO:0000256" key="4">
    <source>
        <dbReference type="ARBA" id="ARBA00022840"/>
    </source>
</evidence>
<dbReference type="InterPro" id="IPR002078">
    <property type="entry name" value="Sigma_54_int"/>
</dbReference>
<keyword evidence="6" id="KW-0812">Transmembrane</keyword>
<feature type="non-terminal residue" evidence="8">
    <location>
        <position position="1"/>
    </location>
</feature>
<evidence type="ECO:0000313" key="8">
    <source>
        <dbReference type="EMBL" id="KKL56435.1"/>
    </source>
</evidence>
<dbReference type="InterPro" id="IPR058031">
    <property type="entry name" value="AAA_lid_NorR"/>
</dbReference>
<accession>A0A0F9FGR2</accession>
<dbReference type="PANTHER" id="PTHR30224">
    <property type="entry name" value="ELECTRON TRANSPORT PROTEIN"/>
    <property type="match status" value="1"/>
</dbReference>
<keyword evidence="3" id="KW-0547">Nucleotide-binding</keyword>
<dbReference type="Gene3D" id="3.40.50.300">
    <property type="entry name" value="P-loop containing nucleotide triphosphate hydrolases"/>
    <property type="match status" value="1"/>
</dbReference>
<organism evidence="8">
    <name type="scientific">marine sediment metagenome</name>
    <dbReference type="NCBI Taxonomy" id="412755"/>
    <lineage>
        <taxon>unclassified sequences</taxon>
        <taxon>metagenomes</taxon>
        <taxon>ecological metagenomes</taxon>
    </lineage>
</organism>
<protein>
    <recommendedName>
        <fullName evidence="7">Sigma-54 factor interaction domain-containing protein</fullName>
    </recommendedName>
</protein>
<dbReference type="GO" id="GO:0005886">
    <property type="term" value="C:plasma membrane"/>
    <property type="evidence" value="ECO:0007669"/>
    <property type="project" value="UniProtKB-SubCell"/>
</dbReference>
<dbReference type="Gene3D" id="1.10.8.60">
    <property type="match status" value="1"/>
</dbReference>
<dbReference type="PROSITE" id="PS50045">
    <property type="entry name" value="SIGMA54_INTERACT_4"/>
    <property type="match status" value="1"/>
</dbReference>
<keyword evidence="5 6" id="KW-0472">Membrane</keyword>
<keyword evidence="2" id="KW-1003">Cell membrane</keyword>
<dbReference type="EMBL" id="LAZR01030496">
    <property type="protein sequence ID" value="KKL56435.1"/>
    <property type="molecule type" value="Genomic_DNA"/>
</dbReference>
<dbReference type="InterPro" id="IPR017896">
    <property type="entry name" value="4Fe4S_Fe-S-bd"/>
</dbReference>
<feature type="domain" description="Sigma-54 factor interaction" evidence="7">
    <location>
        <begin position="1"/>
        <end position="193"/>
    </location>
</feature>
<comment type="subcellular location">
    <subcellularLocation>
        <location evidence="1">Cell membrane</location>
    </subcellularLocation>
</comment>
<feature type="transmembrane region" description="Helical" evidence="6">
    <location>
        <begin position="535"/>
        <end position="553"/>
    </location>
</feature>
<keyword evidence="4" id="KW-0067">ATP-binding</keyword>
<feature type="transmembrane region" description="Helical" evidence="6">
    <location>
        <begin position="573"/>
        <end position="595"/>
    </location>
</feature>
<comment type="caution">
    <text evidence="8">The sequence shown here is derived from an EMBL/GenBank/DDBJ whole genome shotgun (WGS) entry which is preliminary data.</text>
</comment>
<evidence type="ECO:0000256" key="6">
    <source>
        <dbReference type="SAM" id="Phobius"/>
    </source>
</evidence>
<evidence type="ECO:0000256" key="5">
    <source>
        <dbReference type="ARBA" id="ARBA00023136"/>
    </source>
</evidence>
<evidence type="ECO:0000259" key="7">
    <source>
        <dbReference type="PROSITE" id="PS50045"/>
    </source>
</evidence>
<dbReference type="AlphaFoldDB" id="A0A0F9FGR2"/>
<dbReference type="GO" id="GO:0006355">
    <property type="term" value="P:regulation of DNA-templated transcription"/>
    <property type="evidence" value="ECO:0007669"/>
    <property type="project" value="InterPro"/>
</dbReference>
<proteinExistence type="predicted"/>
<reference evidence="8" key="1">
    <citation type="journal article" date="2015" name="Nature">
        <title>Complex archaea that bridge the gap between prokaryotes and eukaryotes.</title>
        <authorList>
            <person name="Spang A."/>
            <person name="Saw J.H."/>
            <person name="Jorgensen S.L."/>
            <person name="Zaremba-Niedzwiedzka K."/>
            <person name="Martijn J."/>
            <person name="Lind A.E."/>
            <person name="van Eijk R."/>
            <person name="Schleper C."/>
            <person name="Guy L."/>
            <person name="Ettema T.J."/>
        </authorList>
    </citation>
    <scope>NUCLEOTIDE SEQUENCE</scope>
</reference>
<dbReference type="GO" id="GO:0005524">
    <property type="term" value="F:ATP binding"/>
    <property type="evidence" value="ECO:0007669"/>
    <property type="project" value="InterPro"/>
</dbReference>
<keyword evidence="6" id="KW-1133">Transmembrane helix</keyword>
<evidence type="ECO:0000256" key="1">
    <source>
        <dbReference type="ARBA" id="ARBA00004236"/>
    </source>
</evidence>
<gene>
    <name evidence="8" type="ORF">LCGC14_2245440</name>
</gene>
<feature type="transmembrane region" description="Helical" evidence="6">
    <location>
        <begin position="470"/>
        <end position="489"/>
    </location>
</feature>
<dbReference type="Pfam" id="PF12801">
    <property type="entry name" value="Fer4_5"/>
    <property type="match status" value="2"/>
</dbReference>
<dbReference type="InterPro" id="IPR027417">
    <property type="entry name" value="P-loop_NTPase"/>
</dbReference>
<evidence type="ECO:0000256" key="2">
    <source>
        <dbReference type="ARBA" id="ARBA00022475"/>
    </source>
</evidence>
<feature type="transmembrane region" description="Helical" evidence="6">
    <location>
        <begin position="236"/>
        <end position="256"/>
    </location>
</feature>